<keyword evidence="4 8" id="KW-0808">Transferase</keyword>
<evidence type="ECO:0000256" key="3">
    <source>
        <dbReference type="ARBA" id="ARBA00022676"/>
    </source>
</evidence>
<dbReference type="GO" id="GO:0016757">
    <property type="term" value="F:glycosyltransferase activity"/>
    <property type="evidence" value="ECO:0007669"/>
    <property type="project" value="UniProtKB-UniRule"/>
</dbReference>
<protein>
    <recommendedName>
        <fullName evidence="8">Glycosyltransferase family 92 protein</fullName>
        <ecNumber evidence="8">2.4.1.-</ecNumber>
    </recommendedName>
</protein>
<evidence type="ECO:0000256" key="2">
    <source>
        <dbReference type="ARBA" id="ARBA00007647"/>
    </source>
</evidence>
<evidence type="ECO:0000256" key="1">
    <source>
        <dbReference type="ARBA" id="ARBA00004167"/>
    </source>
</evidence>
<dbReference type="PANTHER" id="PTHR21461:SF69">
    <property type="entry name" value="GLYCOSYLTRANSFERASE FAMILY 92 PROTEIN"/>
    <property type="match status" value="1"/>
</dbReference>
<comment type="caution">
    <text evidence="9">The sequence shown here is derived from an EMBL/GenBank/DDBJ whole genome shotgun (WGS) entry which is preliminary data.</text>
</comment>
<dbReference type="Gramene" id="OE9A009195T1">
    <property type="protein sequence ID" value="OE9A009195C1"/>
    <property type="gene ID" value="OE9A009195"/>
</dbReference>
<dbReference type="EC" id="2.4.1.-" evidence="8"/>
<dbReference type="Proteomes" id="UP000594638">
    <property type="component" value="Unassembled WGS sequence"/>
</dbReference>
<keyword evidence="5" id="KW-0812">Transmembrane</keyword>
<keyword evidence="7" id="KW-0472">Membrane</keyword>
<gene>
    <name evidence="9" type="ORF">OLEA9_A009195</name>
</gene>
<keyword evidence="3 8" id="KW-0328">Glycosyltransferase</keyword>
<keyword evidence="10" id="KW-1185">Reference proteome</keyword>
<evidence type="ECO:0000256" key="8">
    <source>
        <dbReference type="RuleBase" id="RU366017"/>
    </source>
</evidence>
<evidence type="ECO:0000256" key="4">
    <source>
        <dbReference type="ARBA" id="ARBA00022679"/>
    </source>
</evidence>
<dbReference type="Pfam" id="PF01697">
    <property type="entry name" value="Glyco_transf_92"/>
    <property type="match status" value="1"/>
</dbReference>
<organism evidence="9 10">
    <name type="scientific">Olea europaea subsp. europaea</name>
    <dbReference type="NCBI Taxonomy" id="158383"/>
    <lineage>
        <taxon>Eukaryota</taxon>
        <taxon>Viridiplantae</taxon>
        <taxon>Streptophyta</taxon>
        <taxon>Embryophyta</taxon>
        <taxon>Tracheophyta</taxon>
        <taxon>Spermatophyta</taxon>
        <taxon>Magnoliopsida</taxon>
        <taxon>eudicotyledons</taxon>
        <taxon>Gunneridae</taxon>
        <taxon>Pentapetalae</taxon>
        <taxon>asterids</taxon>
        <taxon>lamiids</taxon>
        <taxon>Lamiales</taxon>
        <taxon>Oleaceae</taxon>
        <taxon>Oleeae</taxon>
        <taxon>Olea</taxon>
    </lineage>
</organism>
<feature type="non-terminal residue" evidence="9">
    <location>
        <position position="109"/>
    </location>
</feature>
<comment type="similarity">
    <text evidence="2 8">Belongs to the glycosyltransferase 92 family.</text>
</comment>
<evidence type="ECO:0000313" key="9">
    <source>
        <dbReference type="EMBL" id="CAA3015792.1"/>
    </source>
</evidence>
<accession>A0A8S0UF07</accession>
<proteinExistence type="inferred from homology"/>
<dbReference type="OrthoDB" id="1742716at2759"/>
<dbReference type="EMBL" id="CACTIH010007572">
    <property type="protein sequence ID" value="CAA3015792.1"/>
    <property type="molecule type" value="Genomic_DNA"/>
</dbReference>
<dbReference type="AlphaFoldDB" id="A0A8S0UF07"/>
<dbReference type="InterPro" id="IPR008166">
    <property type="entry name" value="Glyco_transf_92"/>
</dbReference>
<dbReference type="PANTHER" id="PTHR21461">
    <property type="entry name" value="GLYCOSYLTRANSFERASE FAMILY 92 PROTEIN"/>
    <property type="match status" value="1"/>
</dbReference>
<keyword evidence="6" id="KW-1133">Transmembrane helix</keyword>
<comment type="subcellular location">
    <subcellularLocation>
        <location evidence="1">Membrane</location>
        <topology evidence="1">Single-pass membrane protein</topology>
    </subcellularLocation>
</comment>
<feature type="non-terminal residue" evidence="9">
    <location>
        <position position="1"/>
    </location>
</feature>
<evidence type="ECO:0000313" key="10">
    <source>
        <dbReference type="Proteomes" id="UP000594638"/>
    </source>
</evidence>
<evidence type="ECO:0000256" key="5">
    <source>
        <dbReference type="ARBA" id="ARBA00022692"/>
    </source>
</evidence>
<reference evidence="9 10" key="1">
    <citation type="submission" date="2019-12" db="EMBL/GenBank/DDBJ databases">
        <authorList>
            <person name="Alioto T."/>
            <person name="Alioto T."/>
            <person name="Gomez Garrido J."/>
        </authorList>
    </citation>
    <scope>NUCLEOTIDE SEQUENCE [LARGE SCALE GENOMIC DNA]</scope>
</reference>
<name>A0A8S0UF07_OLEEU</name>
<evidence type="ECO:0000256" key="6">
    <source>
        <dbReference type="ARBA" id="ARBA00022989"/>
    </source>
</evidence>
<sequence>PPSKRFSVVNNQNQLPSLPTIVGQQINVSIEIISKNRVVLSVAYFTPLRSLEKGPQKSLLCTCTMMYNVAKFLKEWVLYHSKIGVEKFLLYDNASDHNLAKVVEELVKE</sequence>
<evidence type="ECO:0000256" key="7">
    <source>
        <dbReference type="ARBA" id="ARBA00023136"/>
    </source>
</evidence>
<dbReference type="GO" id="GO:0005737">
    <property type="term" value="C:cytoplasm"/>
    <property type="evidence" value="ECO:0007669"/>
    <property type="project" value="TreeGrafter"/>
</dbReference>
<dbReference type="GO" id="GO:0016020">
    <property type="term" value="C:membrane"/>
    <property type="evidence" value="ECO:0007669"/>
    <property type="project" value="UniProtKB-SubCell"/>
</dbReference>